<feature type="region of interest" description="Disordered" evidence="1">
    <location>
        <begin position="165"/>
        <end position="197"/>
    </location>
</feature>
<feature type="signal peptide" evidence="2">
    <location>
        <begin position="1"/>
        <end position="17"/>
    </location>
</feature>
<organism evidence="3 4">
    <name type="scientific">Nesidiocoris tenuis</name>
    <dbReference type="NCBI Taxonomy" id="355587"/>
    <lineage>
        <taxon>Eukaryota</taxon>
        <taxon>Metazoa</taxon>
        <taxon>Ecdysozoa</taxon>
        <taxon>Arthropoda</taxon>
        <taxon>Hexapoda</taxon>
        <taxon>Insecta</taxon>
        <taxon>Pterygota</taxon>
        <taxon>Neoptera</taxon>
        <taxon>Paraneoptera</taxon>
        <taxon>Hemiptera</taxon>
        <taxon>Heteroptera</taxon>
        <taxon>Panheteroptera</taxon>
        <taxon>Cimicomorpha</taxon>
        <taxon>Miridae</taxon>
        <taxon>Dicyphina</taxon>
        <taxon>Nesidiocoris</taxon>
    </lineage>
</organism>
<feature type="non-terminal residue" evidence="3">
    <location>
        <position position="324"/>
    </location>
</feature>
<proteinExistence type="predicted"/>
<evidence type="ECO:0000256" key="2">
    <source>
        <dbReference type="SAM" id="SignalP"/>
    </source>
</evidence>
<sequence>MKFYLINLLVSIVLANGDRHQLIDVSNDRFSLDAEPSHTGEGSYTSSEHVLQQGPERNSQSDEGTADTRIQLVPDSNNCPPDRREFLLKTSDPASNWYPHRRSADNEELLVHRRRYHKHPRNGNNAAAAPRSIIVMPSRSCPEGQKKGRSKPEMKIKHMILMHKLKVRTETKRQTPTQSKTQTPTDPDAQTQRSKDSSQNMIKLCHNFTFQNMEVLCVIYAPLVFLQQAFAQQQKPVNQPAQLAQPPYVPPAPSPPIQSAPVQPSYVASHPISSPPPPPTQNLSETVQAAASPPVDQASHGSNHPPAPSQHEHTTTTNTNSTIE</sequence>
<reference evidence="3 4" key="1">
    <citation type="submission" date="2020-02" db="EMBL/GenBank/DDBJ databases">
        <authorList>
            <person name="Ferguson B K."/>
        </authorList>
    </citation>
    <scope>NUCLEOTIDE SEQUENCE [LARGE SCALE GENOMIC DNA]</scope>
</reference>
<feature type="compositionally biased region" description="Low complexity" evidence="1">
    <location>
        <begin position="315"/>
        <end position="324"/>
    </location>
</feature>
<feature type="chain" id="PRO_5026071563" evidence="2">
    <location>
        <begin position="18"/>
        <end position="324"/>
    </location>
</feature>
<feature type="region of interest" description="Disordered" evidence="1">
    <location>
        <begin position="241"/>
        <end position="324"/>
    </location>
</feature>
<feature type="compositionally biased region" description="Pro residues" evidence="1">
    <location>
        <begin position="247"/>
        <end position="258"/>
    </location>
</feature>
<keyword evidence="4" id="KW-1185">Reference proteome</keyword>
<feature type="compositionally biased region" description="Low complexity" evidence="1">
    <location>
        <begin position="259"/>
        <end position="272"/>
    </location>
</feature>
<evidence type="ECO:0000313" key="4">
    <source>
        <dbReference type="Proteomes" id="UP000479000"/>
    </source>
</evidence>
<dbReference type="AlphaFoldDB" id="A0A6H5HJ27"/>
<evidence type="ECO:0000313" key="3">
    <source>
        <dbReference type="EMBL" id="CAB0017450.1"/>
    </source>
</evidence>
<feature type="region of interest" description="Disordered" evidence="1">
    <location>
        <begin position="33"/>
        <end position="86"/>
    </location>
</feature>
<dbReference type="EMBL" id="CADCXU010031443">
    <property type="protein sequence ID" value="CAB0017450.1"/>
    <property type="molecule type" value="Genomic_DNA"/>
</dbReference>
<gene>
    <name evidence="3" type="ORF">NTEN_LOCUS21459</name>
</gene>
<feature type="compositionally biased region" description="Polar residues" evidence="1">
    <location>
        <begin position="40"/>
        <end position="63"/>
    </location>
</feature>
<feature type="compositionally biased region" description="Low complexity" evidence="1">
    <location>
        <begin position="174"/>
        <end position="192"/>
    </location>
</feature>
<protein>
    <submittedName>
        <fullName evidence="3">Uncharacterized protein</fullName>
    </submittedName>
</protein>
<name>A0A6H5HJ27_9HEMI</name>
<accession>A0A6H5HJ27</accession>
<keyword evidence="2" id="KW-0732">Signal</keyword>
<evidence type="ECO:0000256" key="1">
    <source>
        <dbReference type="SAM" id="MobiDB-lite"/>
    </source>
</evidence>
<dbReference type="Proteomes" id="UP000479000">
    <property type="component" value="Unassembled WGS sequence"/>
</dbReference>